<keyword evidence="3 6" id="KW-0812">Transmembrane</keyword>
<feature type="transmembrane region" description="Helical" evidence="6">
    <location>
        <begin position="89"/>
        <end position="118"/>
    </location>
</feature>
<organism evidence="7 8">
    <name type="scientific">Jannaschia faecimaris</name>
    <dbReference type="NCBI Taxonomy" id="1244108"/>
    <lineage>
        <taxon>Bacteria</taxon>
        <taxon>Pseudomonadati</taxon>
        <taxon>Pseudomonadota</taxon>
        <taxon>Alphaproteobacteria</taxon>
        <taxon>Rhodobacterales</taxon>
        <taxon>Roseobacteraceae</taxon>
        <taxon>Jannaschia</taxon>
    </lineage>
</organism>
<name>A0A1H3U3B6_9RHOB</name>
<evidence type="ECO:0000313" key="8">
    <source>
        <dbReference type="Proteomes" id="UP000198914"/>
    </source>
</evidence>
<feature type="transmembrane region" description="Helical" evidence="6">
    <location>
        <begin position="51"/>
        <end position="68"/>
    </location>
</feature>
<feature type="transmembrane region" description="Helical" evidence="6">
    <location>
        <begin position="21"/>
        <end position="45"/>
    </location>
</feature>
<gene>
    <name evidence="7" type="ORF">SAMN05444004_12224</name>
</gene>
<evidence type="ECO:0000256" key="1">
    <source>
        <dbReference type="ARBA" id="ARBA00004651"/>
    </source>
</evidence>
<dbReference type="Proteomes" id="UP000198914">
    <property type="component" value="Unassembled WGS sequence"/>
</dbReference>
<comment type="subcellular location">
    <subcellularLocation>
        <location evidence="1">Cell membrane</location>
        <topology evidence="1">Multi-pass membrane protein</topology>
    </subcellularLocation>
</comment>
<keyword evidence="4 6" id="KW-1133">Transmembrane helix</keyword>
<dbReference type="Pfam" id="PF01810">
    <property type="entry name" value="LysE"/>
    <property type="match status" value="1"/>
</dbReference>
<dbReference type="EMBL" id="FNPX01000022">
    <property type="protein sequence ID" value="SDZ56571.1"/>
    <property type="molecule type" value="Genomic_DNA"/>
</dbReference>
<feature type="transmembrane region" description="Helical" evidence="6">
    <location>
        <begin position="168"/>
        <end position="188"/>
    </location>
</feature>
<keyword evidence="2" id="KW-1003">Cell membrane</keyword>
<dbReference type="AlphaFoldDB" id="A0A1H3U3B6"/>
<dbReference type="InterPro" id="IPR001123">
    <property type="entry name" value="LeuE-type"/>
</dbReference>
<keyword evidence="8" id="KW-1185">Reference proteome</keyword>
<dbReference type="GO" id="GO:0005886">
    <property type="term" value="C:plasma membrane"/>
    <property type="evidence" value="ECO:0007669"/>
    <property type="project" value="UniProtKB-SubCell"/>
</dbReference>
<proteinExistence type="predicted"/>
<evidence type="ECO:0000256" key="5">
    <source>
        <dbReference type="ARBA" id="ARBA00023136"/>
    </source>
</evidence>
<protein>
    <submittedName>
        <fullName evidence="7">Threonine/homoserine/homoserine lactone efflux protein</fullName>
    </submittedName>
</protein>
<dbReference type="PANTHER" id="PTHR30086:SF20">
    <property type="entry name" value="ARGININE EXPORTER PROTEIN ARGO-RELATED"/>
    <property type="match status" value="1"/>
</dbReference>
<dbReference type="PANTHER" id="PTHR30086">
    <property type="entry name" value="ARGININE EXPORTER PROTEIN ARGO"/>
    <property type="match status" value="1"/>
</dbReference>
<dbReference type="STRING" id="1244108.SAMN05444004_12224"/>
<evidence type="ECO:0000256" key="3">
    <source>
        <dbReference type="ARBA" id="ARBA00022692"/>
    </source>
</evidence>
<reference evidence="8" key="1">
    <citation type="submission" date="2016-10" db="EMBL/GenBank/DDBJ databases">
        <authorList>
            <person name="Varghese N."/>
            <person name="Submissions S."/>
        </authorList>
    </citation>
    <scope>NUCLEOTIDE SEQUENCE [LARGE SCALE GENOMIC DNA]</scope>
    <source>
        <strain evidence="8">DSM 100420</strain>
    </source>
</reference>
<evidence type="ECO:0000313" key="7">
    <source>
        <dbReference type="EMBL" id="SDZ56571.1"/>
    </source>
</evidence>
<accession>A0A1H3U3B6</accession>
<evidence type="ECO:0000256" key="4">
    <source>
        <dbReference type="ARBA" id="ARBA00022989"/>
    </source>
</evidence>
<dbReference type="GO" id="GO:0015171">
    <property type="term" value="F:amino acid transmembrane transporter activity"/>
    <property type="evidence" value="ECO:0007669"/>
    <property type="project" value="TreeGrafter"/>
</dbReference>
<sequence length="189" mass="20259">MLYILSRSVGQSRSAGLASALGLAFGGIALAVATALGLAAAFSAFDWLVPVWRIFGSLYLVWLGVGLIQEAGAESHTLIRAGHVRHRSFFSIIWQGIWVELLNPKTVLFFALFLPPFIDSGANGSVQTQLLILGILVPLTAIPCDLVVAWLGGTLSKFVNHQQKLRETLAWLGGLTLIAIAANLHLGFI</sequence>
<feature type="transmembrane region" description="Helical" evidence="6">
    <location>
        <begin position="130"/>
        <end position="156"/>
    </location>
</feature>
<evidence type="ECO:0000256" key="6">
    <source>
        <dbReference type="SAM" id="Phobius"/>
    </source>
</evidence>
<keyword evidence="5 6" id="KW-0472">Membrane</keyword>
<evidence type="ECO:0000256" key="2">
    <source>
        <dbReference type="ARBA" id="ARBA00022475"/>
    </source>
</evidence>